<reference evidence="1" key="1">
    <citation type="journal article" date="2012" name="Science">
        <title>Fermentation, hydrogen, and sulfur metabolism in multiple uncultivated bacterial phyla.</title>
        <authorList>
            <person name="Wrighton K.C."/>
            <person name="Thomas B.C."/>
            <person name="Sharon I."/>
            <person name="Miller C.S."/>
            <person name="Castelle C.J."/>
            <person name="VerBerkmoes N.C."/>
            <person name="Wilkins M.J."/>
            <person name="Hettich R.L."/>
            <person name="Lipton M.S."/>
            <person name="Williams K.H."/>
            <person name="Long P.E."/>
            <person name="Banfield J.F."/>
        </authorList>
    </citation>
    <scope>NUCLEOTIDE SEQUENCE [LARGE SCALE GENOMIC DNA]</scope>
</reference>
<comment type="caution">
    <text evidence="1">The sequence shown here is derived from an EMBL/GenBank/DDBJ whole genome shotgun (WGS) entry which is preliminary data.</text>
</comment>
<dbReference type="EMBL" id="AMFJ01000291">
    <property type="protein sequence ID" value="EKE28770.1"/>
    <property type="molecule type" value="Genomic_DNA"/>
</dbReference>
<accession>K2GZ55</accession>
<dbReference type="AlphaFoldDB" id="K2GZ55"/>
<sequence length="45" mass="5469">MFLMPNIKYIDINLNCNPTWKYLINKLFIKHKSRKKNNSKESVEL</sequence>
<proteinExistence type="predicted"/>
<organism evidence="1">
    <name type="scientific">uncultured bacterium</name>
    <name type="common">gcode 4</name>
    <dbReference type="NCBI Taxonomy" id="1234023"/>
    <lineage>
        <taxon>Bacteria</taxon>
        <taxon>environmental samples</taxon>
    </lineage>
</organism>
<gene>
    <name evidence="1" type="ORF">ACD_3C00017G0003</name>
</gene>
<evidence type="ECO:0000313" key="1">
    <source>
        <dbReference type="EMBL" id="EKE28770.1"/>
    </source>
</evidence>
<protein>
    <submittedName>
        <fullName evidence="1">Uncharacterized protein</fullName>
    </submittedName>
</protein>
<name>K2GZ55_9BACT</name>